<dbReference type="EMBL" id="SMGK01000001">
    <property type="protein sequence ID" value="TCK75142.1"/>
    <property type="molecule type" value="Genomic_DNA"/>
</dbReference>
<gene>
    <name evidence="2" type="ORF">C7378_0122</name>
</gene>
<proteinExistence type="predicted"/>
<dbReference type="Proteomes" id="UP000295210">
    <property type="component" value="Unassembled WGS sequence"/>
</dbReference>
<name>A0A4R1LA36_9BACT</name>
<evidence type="ECO:0000256" key="1">
    <source>
        <dbReference type="SAM" id="MobiDB-lite"/>
    </source>
</evidence>
<reference evidence="2 3" key="1">
    <citation type="submission" date="2019-03" db="EMBL/GenBank/DDBJ databases">
        <title>Genomic Encyclopedia of Type Strains, Phase IV (KMG-IV): sequencing the most valuable type-strain genomes for metagenomic binning, comparative biology and taxonomic classification.</title>
        <authorList>
            <person name="Goeker M."/>
        </authorList>
    </citation>
    <scope>NUCLEOTIDE SEQUENCE [LARGE SCALE GENOMIC DNA]</scope>
    <source>
        <strain evidence="2 3">DSM 103428</strain>
    </source>
</reference>
<dbReference type="AlphaFoldDB" id="A0A4R1LA36"/>
<evidence type="ECO:0000313" key="2">
    <source>
        <dbReference type="EMBL" id="TCK75142.1"/>
    </source>
</evidence>
<sequence length="210" mass="22772">MVFAGRGGKSSRRITALRNQPREERGWTARGGYTQGVPSTRLMRRLSLLALLLFLGILPLRAQQIVPAAAAAKLLPDAVFFRGQSAPVEARNSGGVHYPDGMYVLSAIVDSSGYSSGIQQKYQAYFISEVTVDIEGHKLGPGAYGVGFVNGKFGVMDIGAHDLFSVPATHDAVLRRPSPFQVIADAKTGSYRLYFGRNYVVFSRSDKSAQ</sequence>
<comment type="caution">
    <text evidence="2">The sequence shown here is derived from an EMBL/GenBank/DDBJ whole genome shotgun (WGS) entry which is preliminary data.</text>
</comment>
<feature type="region of interest" description="Disordered" evidence="1">
    <location>
        <begin position="1"/>
        <end position="31"/>
    </location>
</feature>
<keyword evidence="3" id="KW-1185">Reference proteome</keyword>
<organism evidence="2 3">
    <name type="scientific">Acidipila rosea</name>
    <dbReference type="NCBI Taxonomy" id="768535"/>
    <lineage>
        <taxon>Bacteria</taxon>
        <taxon>Pseudomonadati</taxon>
        <taxon>Acidobacteriota</taxon>
        <taxon>Terriglobia</taxon>
        <taxon>Terriglobales</taxon>
        <taxon>Acidobacteriaceae</taxon>
        <taxon>Acidipila</taxon>
    </lineage>
</organism>
<accession>A0A4R1LA36</accession>
<protein>
    <submittedName>
        <fullName evidence="2">Uncharacterized protein</fullName>
    </submittedName>
</protein>
<evidence type="ECO:0000313" key="3">
    <source>
        <dbReference type="Proteomes" id="UP000295210"/>
    </source>
</evidence>